<evidence type="ECO:0000256" key="2">
    <source>
        <dbReference type="ARBA" id="ARBA00005811"/>
    </source>
</evidence>
<dbReference type="AlphaFoldDB" id="A0A1I6I7U1"/>
<keyword evidence="3" id="KW-1003">Cell membrane</keyword>
<dbReference type="STRING" id="440514.SAMN04488010_1256"/>
<dbReference type="Pfam" id="PF02472">
    <property type="entry name" value="ExbD"/>
    <property type="match status" value="1"/>
</dbReference>
<dbReference type="GO" id="GO:0022857">
    <property type="term" value="F:transmembrane transporter activity"/>
    <property type="evidence" value="ECO:0007669"/>
    <property type="project" value="InterPro"/>
</dbReference>
<keyword evidence="7" id="KW-0813">Transport</keyword>
<keyword evidence="6 8" id="KW-0472">Membrane</keyword>
<keyword evidence="10" id="KW-1185">Reference proteome</keyword>
<evidence type="ECO:0000256" key="5">
    <source>
        <dbReference type="ARBA" id="ARBA00022989"/>
    </source>
</evidence>
<organism evidence="9 10">
    <name type="scientific">Maribacter stanieri</name>
    <dbReference type="NCBI Taxonomy" id="440514"/>
    <lineage>
        <taxon>Bacteria</taxon>
        <taxon>Pseudomonadati</taxon>
        <taxon>Bacteroidota</taxon>
        <taxon>Flavobacteriia</taxon>
        <taxon>Flavobacteriales</taxon>
        <taxon>Flavobacteriaceae</taxon>
        <taxon>Maribacter</taxon>
    </lineage>
</organism>
<dbReference type="EMBL" id="FOYX01000001">
    <property type="protein sequence ID" value="SFR62724.1"/>
    <property type="molecule type" value="Genomic_DNA"/>
</dbReference>
<keyword evidence="5 8" id="KW-1133">Transmembrane helix</keyword>
<accession>A0A1I6I7U1</accession>
<dbReference type="GO" id="GO:0015031">
    <property type="term" value="P:protein transport"/>
    <property type="evidence" value="ECO:0007669"/>
    <property type="project" value="UniProtKB-KW"/>
</dbReference>
<gene>
    <name evidence="9" type="ORF">SAMN04488010_1256</name>
</gene>
<evidence type="ECO:0000256" key="3">
    <source>
        <dbReference type="ARBA" id="ARBA00022475"/>
    </source>
</evidence>
<name>A0A1I6I7U1_9FLAO</name>
<dbReference type="RefSeq" id="WP_091902167.1">
    <property type="nucleotide sequence ID" value="NZ_FOYX01000001.1"/>
</dbReference>
<comment type="subcellular location">
    <subcellularLocation>
        <location evidence="1">Cell membrane</location>
        <topology evidence="1">Single-pass membrane protein</topology>
    </subcellularLocation>
    <subcellularLocation>
        <location evidence="7">Cell membrane</location>
        <topology evidence="7">Single-pass type II membrane protein</topology>
    </subcellularLocation>
</comment>
<keyword evidence="7" id="KW-0653">Protein transport</keyword>
<dbReference type="PANTHER" id="PTHR30558">
    <property type="entry name" value="EXBD MEMBRANE COMPONENT OF PMF-DRIVEN MACROMOLECULE IMPORT SYSTEM"/>
    <property type="match status" value="1"/>
</dbReference>
<proteinExistence type="inferred from homology"/>
<evidence type="ECO:0000313" key="10">
    <source>
        <dbReference type="Proteomes" id="UP000199462"/>
    </source>
</evidence>
<evidence type="ECO:0000256" key="6">
    <source>
        <dbReference type="ARBA" id="ARBA00023136"/>
    </source>
</evidence>
<evidence type="ECO:0000256" key="4">
    <source>
        <dbReference type="ARBA" id="ARBA00022692"/>
    </source>
</evidence>
<dbReference type="Proteomes" id="UP000199462">
    <property type="component" value="Unassembled WGS sequence"/>
</dbReference>
<protein>
    <submittedName>
        <fullName evidence="9">Biopolymer transport protein ExbD/TolR</fullName>
    </submittedName>
</protein>
<dbReference type="InterPro" id="IPR003400">
    <property type="entry name" value="ExbD"/>
</dbReference>
<feature type="transmembrane region" description="Helical" evidence="8">
    <location>
        <begin position="12"/>
        <end position="32"/>
    </location>
</feature>
<dbReference type="GO" id="GO:0005886">
    <property type="term" value="C:plasma membrane"/>
    <property type="evidence" value="ECO:0007669"/>
    <property type="project" value="UniProtKB-SubCell"/>
</dbReference>
<reference evidence="10" key="1">
    <citation type="submission" date="2016-10" db="EMBL/GenBank/DDBJ databases">
        <authorList>
            <person name="Varghese N."/>
            <person name="Submissions S."/>
        </authorList>
    </citation>
    <scope>NUCLEOTIDE SEQUENCE [LARGE SCALE GENOMIC DNA]</scope>
    <source>
        <strain evidence="10">DSM 19891</strain>
    </source>
</reference>
<evidence type="ECO:0000313" key="9">
    <source>
        <dbReference type="EMBL" id="SFR62724.1"/>
    </source>
</evidence>
<evidence type="ECO:0000256" key="1">
    <source>
        <dbReference type="ARBA" id="ARBA00004162"/>
    </source>
</evidence>
<comment type="similarity">
    <text evidence="2 7">Belongs to the ExbD/TolR family.</text>
</comment>
<dbReference type="PANTHER" id="PTHR30558:SF3">
    <property type="entry name" value="BIOPOLYMER TRANSPORT PROTEIN EXBD-RELATED"/>
    <property type="match status" value="1"/>
</dbReference>
<keyword evidence="4 7" id="KW-0812">Transmembrane</keyword>
<evidence type="ECO:0000256" key="7">
    <source>
        <dbReference type="RuleBase" id="RU003879"/>
    </source>
</evidence>
<evidence type="ECO:0000256" key="8">
    <source>
        <dbReference type="SAM" id="Phobius"/>
    </source>
</evidence>
<sequence>MKNHRSPQEVNAGSMADIAFLLLIFFLVTTSIENDAGLNRLMPSNDNEAIVDIRERNLFEISINNSDQIMAEEEIINSKILRKKVIAFIDNGGYTLGMDGYCDYCKGDRLLDLSENPDKAIISIKTQRNTSYPVYVAVQNEVIAAYNTLRNRESLRLFNTPYESIYSDYYNEEISEDQKGQLKERLEIIRALYPQKILEPETVNN</sequence>